<feature type="region of interest" description="Disordered" evidence="1">
    <location>
        <begin position="212"/>
        <end position="236"/>
    </location>
</feature>
<feature type="compositionally biased region" description="Low complexity" evidence="1">
    <location>
        <begin position="262"/>
        <end position="273"/>
    </location>
</feature>
<evidence type="ECO:0000256" key="1">
    <source>
        <dbReference type="SAM" id="MobiDB-lite"/>
    </source>
</evidence>
<reference evidence="2" key="1">
    <citation type="journal article" date="2020" name="Stud. Mycol.">
        <title>101 Dothideomycetes genomes: a test case for predicting lifestyles and emergence of pathogens.</title>
        <authorList>
            <person name="Haridas S."/>
            <person name="Albert R."/>
            <person name="Binder M."/>
            <person name="Bloem J."/>
            <person name="Labutti K."/>
            <person name="Salamov A."/>
            <person name="Andreopoulos B."/>
            <person name="Baker S."/>
            <person name="Barry K."/>
            <person name="Bills G."/>
            <person name="Bluhm B."/>
            <person name="Cannon C."/>
            <person name="Castanera R."/>
            <person name="Culley D."/>
            <person name="Daum C."/>
            <person name="Ezra D."/>
            <person name="Gonzalez J."/>
            <person name="Henrissat B."/>
            <person name="Kuo A."/>
            <person name="Liang C."/>
            <person name="Lipzen A."/>
            <person name="Lutzoni F."/>
            <person name="Magnuson J."/>
            <person name="Mondo S."/>
            <person name="Nolan M."/>
            <person name="Ohm R."/>
            <person name="Pangilinan J."/>
            <person name="Park H.-J."/>
            <person name="Ramirez L."/>
            <person name="Alfaro M."/>
            <person name="Sun H."/>
            <person name="Tritt A."/>
            <person name="Yoshinaga Y."/>
            <person name="Zwiers L.-H."/>
            <person name="Turgeon B."/>
            <person name="Goodwin S."/>
            <person name="Spatafora J."/>
            <person name="Crous P."/>
            <person name="Grigoriev I."/>
        </authorList>
    </citation>
    <scope>NUCLEOTIDE SEQUENCE</scope>
    <source>
        <strain evidence="2">CBS 122368</strain>
    </source>
</reference>
<gene>
    <name evidence="2" type="ORF">BU26DRAFT_586462</name>
</gene>
<feature type="region of interest" description="Disordered" evidence="1">
    <location>
        <begin position="248"/>
        <end position="278"/>
    </location>
</feature>
<dbReference type="Proteomes" id="UP000800094">
    <property type="component" value="Unassembled WGS sequence"/>
</dbReference>
<sequence length="479" mass="51584">MEANVEHGKAHTHTRSFGSSALKRARSTSSAAAGLLRKVRFASKPEVRTYSSDNTGPAEDSSPSVEHSPAEDINPDIRQSNDTSDPRWKALADATQAKQSITVLQQSVDIWIATLKKEIGVADDDSESPNFGFGNIPAYFSPAALDDFSCLKLHKEFLSLQDYRINLETQLIQAQSENVNLRELHGKFLHVLCPTLQPQPFKIAVRDSVHCESSDHSPRSNDHLTPHIPPQKERSSVDFHTMHPGWATQDGCHEHSGHKMVAASSSHAGSGTSNPFIRSKGLSTELNIHNAVTPFDDKHSGPSHAADNGENSNLTQPLHATKQTSASPSQDDFPSLGCVQCAARWLLGDHTGVELEKCDNCRVSDSENHSTNEEPILWIPDGNGGIQTQVDLSAVAMVPKGLAHTQSHPLTAPGPDRSHQASVDKLPRAQDISSTTASPPIAAEAAHAPESTKPATSDADVGFFDGGRLPSLILRSSSP</sequence>
<feature type="compositionally biased region" description="Low complexity" evidence="1">
    <location>
        <begin position="432"/>
        <end position="452"/>
    </location>
</feature>
<feature type="region of interest" description="Disordered" evidence="1">
    <location>
        <begin position="405"/>
        <end position="463"/>
    </location>
</feature>
<dbReference type="AlphaFoldDB" id="A0A6A6HSV9"/>
<proteinExistence type="predicted"/>
<dbReference type="GeneID" id="54587985"/>
<accession>A0A6A6HSV9</accession>
<dbReference type="EMBL" id="ML987213">
    <property type="protein sequence ID" value="KAF2241274.1"/>
    <property type="molecule type" value="Genomic_DNA"/>
</dbReference>
<feature type="region of interest" description="Disordered" evidence="1">
    <location>
        <begin position="292"/>
        <end position="333"/>
    </location>
</feature>
<feature type="compositionally biased region" description="Polar residues" evidence="1">
    <location>
        <begin position="49"/>
        <end position="65"/>
    </location>
</feature>
<feature type="compositionally biased region" description="Polar residues" evidence="1">
    <location>
        <begin position="309"/>
        <end position="332"/>
    </location>
</feature>
<protein>
    <submittedName>
        <fullName evidence="2">Uncharacterized protein</fullName>
    </submittedName>
</protein>
<evidence type="ECO:0000313" key="2">
    <source>
        <dbReference type="EMBL" id="KAF2241274.1"/>
    </source>
</evidence>
<keyword evidence="3" id="KW-1185">Reference proteome</keyword>
<organism evidence="2 3">
    <name type="scientific">Trematosphaeria pertusa</name>
    <dbReference type="NCBI Taxonomy" id="390896"/>
    <lineage>
        <taxon>Eukaryota</taxon>
        <taxon>Fungi</taxon>
        <taxon>Dikarya</taxon>
        <taxon>Ascomycota</taxon>
        <taxon>Pezizomycotina</taxon>
        <taxon>Dothideomycetes</taxon>
        <taxon>Pleosporomycetidae</taxon>
        <taxon>Pleosporales</taxon>
        <taxon>Massarineae</taxon>
        <taxon>Trematosphaeriaceae</taxon>
        <taxon>Trematosphaeria</taxon>
    </lineage>
</organism>
<dbReference type="RefSeq" id="XP_033676278.1">
    <property type="nucleotide sequence ID" value="XM_033834655.1"/>
</dbReference>
<evidence type="ECO:0000313" key="3">
    <source>
        <dbReference type="Proteomes" id="UP000800094"/>
    </source>
</evidence>
<name>A0A6A6HSV9_9PLEO</name>
<feature type="region of interest" description="Disordered" evidence="1">
    <location>
        <begin position="1"/>
        <end position="86"/>
    </location>
</feature>